<evidence type="ECO:0000313" key="14">
    <source>
        <dbReference type="EMBL" id="SCZ67380.1"/>
    </source>
</evidence>
<dbReference type="InterPro" id="IPR050428">
    <property type="entry name" value="TCS_sensor_his_kinase"/>
</dbReference>
<evidence type="ECO:0000256" key="8">
    <source>
        <dbReference type="ARBA" id="ARBA00022989"/>
    </source>
</evidence>
<proteinExistence type="predicted"/>
<evidence type="ECO:0000256" key="10">
    <source>
        <dbReference type="ARBA" id="ARBA00023136"/>
    </source>
</evidence>
<dbReference type="Gene3D" id="3.30.565.10">
    <property type="entry name" value="Histidine kinase-like ATPase, C-terminal domain"/>
    <property type="match status" value="1"/>
</dbReference>
<sequence>MTVKVAFSGSLRNRLVVTLIGGAALLALLLFFAVRSYAVQIAQSGQDSILEASVTSILDAAAIRNGVIELDLPYSALSMLNTVADDRVFYAILENGEFLSGYQDLVGQTDLMPSGFLFETRQIRDSSARVVSANRLLIGADRRIKVQVILAQTQDALSETLSEISRNAALFGFCFFTLVAGLSFWATKNTIGQLDKLTHSVTRRGPHDLRPFTKPVPREMAPLVTSLNSLMMRLEQSFAQSEDFIAEAAHRVRTPLATVRSYAEATLQRVDKEENRDAMRAMVKAIDESSRAAGQLLDHAMITFRAGHLEQHPLDLVELAQDLVLRLTPIADMKDLKLELDSPQSVPFSGDSVLLQNALRNLIDNAMKYGPTESSVEISISHKEAVQIKVCDFGPGFPAHEIDTLTKRFQRGENAKGTIGSGLGLTIARDVIEAHGGEIQLSNRSGGGACVTLSL</sequence>
<dbReference type="AlphaFoldDB" id="A0A1G5R0P2"/>
<organism evidence="14 15">
    <name type="scientific">Epibacterium ulvae</name>
    <dbReference type="NCBI Taxonomy" id="1156985"/>
    <lineage>
        <taxon>Bacteria</taxon>
        <taxon>Pseudomonadati</taxon>
        <taxon>Pseudomonadota</taxon>
        <taxon>Alphaproteobacteria</taxon>
        <taxon>Rhodobacterales</taxon>
        <taxon>Roseobacteraceae</taxon>
        <taxon>Epibacterium</taxon>
    </lineage>
</organism>
<keyword evidence="15" id="KW-1185">Reference proteome</keyword>
<evidence type="ECO:0000259" key="12">
    <source>
        <dbReference type="PROSITE" id="PS50109"/>
    </source>
</evidence>
<dbReference type="InterPro" id="IPR003660">
    <property type="entry name" value="HAMP_dom"/>
</dbReference>
<feature type="domain" description="Histidine kinase" evidence="12">
    <location>
        <begin position="247"/>
        <end position="455"/>
    </location>
</feature>
<evidence type="ECO:0000256" key="7">
    <source>
        <dbReference type="ARBA" id="ARBA00022777"/>
    </source>
</evidence>
<dbReference type="EMBL" id="FMWG01000007">
    <property type="protein sequence ID" value="SCZ67380.1"/>
    <property type="molecule type" value="Genomic_DNA"/>
</dbReference>
<dbReference type="SMART" id="SM00388">
    <property type="entry name" value="HisKA"/>
    <property type="match status" value="1"/>
</dbReference>
<keyword evidence="10 11" id="KW-0472">Membrane</keyword>
<dbReference type="PROSITE" id="PS50109">
    <property type="entry name" value="HIS_KIN"/>
    <property type="match status" value="1"/>
</dbReference>
<evidence type="ECO:0000256" key="4">
    <source>
        <dbReference type="ARBA" id="ARBA00022553"/>
    </source>
</evidence>
<dbReference type="InterPro" id="IPR004358">
    <property type="entry name" value="Sig_transdc_His_kin-like_C"/>
</dbReference>
<feature type="domain" description="HAMP" evidence="13">
    <location>
        <begin position="188"/>
        <end position="239"/>
    </location>
</feature>
<dbReference type="InterPro" id="IPR036890">
    <property type="entry name" value="HATPase_C_sf"/>
</dbReference>
<dbReference type="Pfam" id="PF08521">
    <property type="entry name" value="2CSK_N"/>
    <property type="match status" value="1"/>
</dbReference>
<keyword evidence="6 11" id="KW-0812">Transmembrane</keyword>
<keyword evidence="5" id="KW-0808">Transferase</keyword>
<comment type="subcellular location">
    <subcellularLocation>
        <location evidence="2">Membrane</location>
    </subcellularLocation>
</comment>
<dbReference type="CDD" id="cd00082">
    <property type="entry name" value="HisKA"/>
    <property type="match status" value="1"/>
</dbReference>
<keyword evidence="8 11" id="KW-1133">Transmembrane helix</keyword>
<evidence type="ECO:0000256" key="6">
    <source>
        <dbReference type="ARBA" id="ARBA00022692"/>
    </source>
</evidence>
<dbReference type="GO" id="GO:0000155">
    <property type="term" value="F:phosphorelay sensor kinase activity"/>
    <property type="evidence" value="ECO:0007669"/>
    <property type="project" value="InterPro"/>
</dbReference>
<evidence type="ECO:0000256" key="2">
    <source>
        <dbReference type="ARBA" id="ARBA00004370"/>
    </source>
</evidence>
<dbReference type="RefSeq" id="WP_090219284.1">
    <property type="nucleotide sequence ID" value="NZ_FMWG01000007.1"/>
</dbReference>
<dbReference type="PRINTS" id="PR00344">
    <property type="entry name" value="BCTRLSENSOR"/>
</dbReference>
<accession>A0A1G5R0P2</accession>
<dbReference type="SUPFAM" id="SSF55874">
    <property type="entry name" value="ATPase domain of HSP90 chaperone/DNA topoisomerase II/histidine kinase"/>
    <property type="match status" value="1"/>
</dbReference>
<dbReference type="SMART" id="SM00387">
    <property type="entry name" value="HATPase_c"/>
    <property type="match status" value="1"/>
</dbReference>
<dbReference type="InterPro" id="IPR005467">
    <property type="entry name" value="His_kinase_dom"/>
</dbReference>
<dbReference type="SUPFAM" id="SSF47384">
    <property type="entry name" value="Homodimeric domain of signal transducing histidine kinase"/>
    <property type="match status" value="1"/>
</dbReference>
<dbReference type="PROSITE" id="PS50885">
    <property type="entry name" value="HAMP"/>
    <property type="match status" value="1"/>
</dbReference>
<dbReference type="Pfam" id="PF00512">
    <property type="entry name" value="HisKA"/>
    <property type="match status" value="1"/>
</dbReference>
<evidence type="ECO:0000256" key="11">
    <source>
        <dbReference type="SAM" id="Phobius"/>
    </source>
</evidence>
<evidence type="ECO:0000256" key="3">
    <source>
        <dbReference type="ARBA" id="ARBA00012438"/>
    </source>
</evidence>
<evidence type="ECO:0000256" key="5">
    <source>
        <dbReference type="ARBA" id="ARBA00022679"/>
    </source>
</evidence>
<dbReference type="EC" id="2.7.13.3" evidence="3"/>
<keyword evidence="4" id="KW-0597">Phosphoprotein</keyword>
<evidence type="ECO:0000256" key="9">
    <source>
        <dbReference type="ARBA" id="ARBA00023012"/>
    </source>
</evidence>
<keyword evidence="7 14" id="KW-0418">Kinase</keyword>
<dbReference type="STRING" id="1156985.SAMN04488118_10742"/>
<dbReference type="Pfam" id="PF02518">
    <property type="entry name" value="HATPase_c"/>
    <property type="match status" value="1"/>
</dbReference>
<evidence type="ECO:0000259" key="13">
    <source>
        <dbReference type="PROSITE" id="PS50885"/>
    </source>
</evidence>
<dbReference type="InterPro" id="IPR013727">
    <property type="entry name" value="2CSK_N"/>
</dbReference>
<dbReference type="InterPro" id="IPR036097">
    <property type="entry name" value="HisK_dim/P_sf"/>
</dbReference>
<gene>
    <name evidence="14" type="ORF">SAMN04488118_10742</name>
</gene>
<dbReference type="GO" id="GO:0005886">
    <property type="term" value="C:plasma membrane"/>
    <property type="evidence" value="ECO:0007669"/>
    <property type="project" value="TreeGrafter"/>
</dbReference>
<dbReference type="Gene3D" id="1.10.287.130">
    <property type="match status" value="1"/>
</dbReference>
<dbReference type="InterPro" id="IPR003594">
    <property type="entry name" value="HATPase_dom"/>
</dbReference>
<dbReference type="InterPro" id="IPR003661">
    <property type="entry name" value="HisK_dim/P_dom"/>
</dbReference>
<feature type="transmembrane region" description="Helical" evidence="11">
    <location>
        <begin position="168"/>
        <end position="187"/>
    </location>
</feature>
<keyword evidence="9" id="KW-0902">Two-component regulatory system</keyword>
<dbReference type="PANTHER" id="PTHR45436">
    <property type="entry name" value="SENSOR HISTIDINE KINASE YKOH"/>
    <property type="match status" value="1"/>
</dbReference>
<reference evidence="14 15" key="1">
    <citation type="submission" date="2016-10" db="EMBL/GenBank/DDBJ databases">
        <authorList>
            <person name="de Groot N.N."/>
        </authorList>
    </citation>
    <scope>NUCLEOTIDE SEQUENCE [LARGE SCALE GENOMIC DNA]</scope>
    <source>
        <strain evidence="14 15">U95</strain>
    </source>
</reference>
<evidence type="ECO:0000256" key="1">
    <source>
        <dbReference type="ARBA" id="ARBA00000085"/>
    </source>
</evidence>
<dbReference type="CDD" id="cd00075">
    <property type="entry name" value="HATPase"/>
    <property type="match status" value="1"/>
</dbReference>
<dbReference type="PANTHER" id="PTHR45436:SF1">
    <property type="entry name" value="SENSOR PROTEIN QSEC"/>
    <property type="match status" value="1"/>
</dbReference>
<evidence type="ECO:0000313" key="15">
    <source>
        <dbReference type="Proteomes" id="UP000198767"/>
    </source>
</evidence>
<comment type="catalytic activity">
    <reaction evidence="1">
        <text>ATP + protein L-histidine = ADP + protein N-phospho-L-histidine.</text>
        <dbReference type="EC" id="2.7.13.3"/>
    </reaction>
</comment>
<dbReference type="OrthoDB" id="913606at2"/>
<dbReference type="Proteomes" id="UP000198767">
    <property type="component" value="Unassembled WGS sequence"/>
</dbReference>
<name>A0A1G5R0P2_9RHOB</name>
<protein>
    <recommendedName>
        <fullName evidence="3">histidine kinase</fullName>
        <ecNumber evidence="3">2.7.13.3</ecNumber>
    </recommendedName>
</protein>